<evidence type="ECO:0000256" key="3">
    <source>
        <dbReference type="ARBA" id="ARBA00022527"/>
    </source>
</evidence>
<dbReference type="Gene3D" id="1.10.510.10">
    <property type="entry name" value="Transferase(Phosphotransferase) domain 1"/>
    <property type="match status" value="1"/>
</dbReference>
<dbReference type="GO" id="GO:0004674">
    <property type="term" value="F:protein serine/threonine kinase activity"/>
    <property type="evidence" value="ECO:0000318"/>
    <property type="project" value="GO_Central"/>
</dbReference>
<dbReference type="InterPro" id="IPR000719">
    <property type="entry name" value="Prot_kinase_dom"/>
</dbReference>
<keyword evidence="4" id="KW-0808">Transferase</keyword>
<dbReference type="GeneID" id="20212745"/>
<dbReference type="AlphaFoldDB" id="T1FV99"/>
<evidence type="ECO:0000313" key="12">
    <source>
        <dbReference type="Proteomes" id="UP000015101"/>
    </source>
</evidence>
<evidence type="ECO:0000256" key="7">
    <source>
        <dbReference type="ARBA" id="ARBA00022840"/>
    </source>
</evidence>
<dbReference type="GO" id="GO:0032481">
    <property type="term" value="P:positive regulation of type I interferon production"/>
    <property type="evidence" value="ECO:0000318"/>
    <property type="project" value="GO_Central"/>
</dbReference>
<evidence type="ECO:0000313" key="10">
    <source>
        <dbReference type="EMBL" id="ESN95010.1"/>
    </source>
</evidence>
<dbReference type="InParanoid" id="T1FV99"/>
<dbReference type="Pfam" id="PF00069">
    <property type="entry name" value="Pkinase"/>
    <property type="match status" value="1"/>
</dbReference>
<dbReference type="EMBL" id="AMQM01007024">
    <property type="status" value="NOT_ANNOTATED_CDS"/>
    <property type="molecule type" value="Genomic_DNA"/>
</dbReference>
<dbReference type="InterPro" id="IPR051180">
    <property type="entry name" value="IKK"/>
</dbReference>
<dbReference type="eggNOG" id="KOG4250">
    <property type="taxonomic scope" value="Eukaryota"/>
</dbReference>
<evidence type="ECO:0000256" key="1">
    <source>
        <dbReference type="ARBA" id="ARBA00004496"/>
    </source>
</evidence>
<feature type="region of interest" description="Disordered" evidence="8">
    <location>
        <begin position="547"/>
        <end position="596"/>
    </location>
</feature>
<feature type="domain" description="Protein kinase" evidence="9">
    <location>
        <begin position="15"/>
        <end position="285"/>
    </location>
</feature>
<evidence type="ECO:0000313" key="11">
    <source>
        <dbReference type="EnsemblMetazoa" id="HelroP193700"/>
    </source>
</evidence>
<evidence type="ECO:0000259" key="9">
    <source>
        <dbReference type="PROSITE" id="PS50011"/>
    </source>
</evidence>
<dbReference type="STRING" id="6412.T1FV99"/>
<dbReference type="Gene3D" id="3.30.200.20">
    <property type="entry name" value="Phosphorylase Kinase, domain 1"/>
    <property type="match status" value="1"/>
</dbReference>
<comment type="subcellular location">
    <subcellularLocation>
        <location evidence="1">Cytoplasm</location>
    </subcellularLocation>
</comment>
<evidence type="ECO:0000256" key="8">
    <source>
        <dbReference type="SAM" id="MobiDB-lite"/>
    </source>
</evidence>
<gene>
    <name evidence="11" type="primary">20212745</name>
    <name evidence="10" type="ORF">HELRODRAFT_193700</name>
</gene>
<name>T1FV99_HELRO</name>
<accession>T1FV99</accession>
<evidence type="ECO:0000256" key="4">
    <source>
        <dbReference type="ARBA" id="ARBA00022679"/>
    </source>
</evidence>
<dbReference type="EnsemblMetazoa" id="HelroT193700">
    <property type="protein sequence ID" value="HelroP193700"/>
    <property type="gene ID" value="HelroG193700"/>
</dbReference>
<evidence type="ECO:0000256" key="5">
    <source>
        <dbReference type="ARBA" id="ARBA00022741"/>
    </source>
</evidence>
<keyword evidence="3" id="KW-0723">Serine/threonine-protein kinase</keyword>
<evidence type="ECO:0000256" key="6">
    <source>
        <dbReference type="ARBA" id="ARBA00022777"/>
    </source>
</evidence>
<dbReference type="KEGG" id="hro:HELRODRAFT_193700"/>
<dbReference type="GO" id="GO:0005737">
    <property type="term" value="C:cytoplasm"/>
    <property type="evidence" value="ECO:0000318"/>
    <property type="project" value="GO_Central"/>
</dbReference>
<reference evidence="10 12" key="2">
    <citation type="journal article" date="2013" name="Nature">
        <title>Insights into bilaterian evolution from three spiralian genomes.</title>
        <authorList>
            <person name="Simakov O."/>
            <person name="Marletaz F."/>
            <person name="Cho S.J."/>
            <person name="Edsinger-Gonzales E."/>
            <person name="Havlak P."/>
            <person name="Hellsten U."/>
            <person name="Kuo D.H."/>
            <person name="Larsson T."/>
            <person name="Lv J."/>
            <person name="Arendt D."/>
            <person name="Savage R."/>
            <person name="Osoegawa K."/>
            <person name="de Jong P."/>
            <person name="Grimwood J."/>
            <person name="Chapman J.A."/>
            <person name="Shapiro H."/>
            <person name="Aerts A."/>
            <person name="Otillar R.P."/>
            <person name="Terry A.Y."/>
            <person name="Boore J.L."/>
            <person name="Grigoriev I.V."/>
            <person name="Lindberg D.R."/>
            <person name="Seaver E.C."/>
            <person name="Weisblat D.A."/>
            <person name="Putnam N.H."/>
            <person name="Rokhsar D.S."/>
        </authorList>
    </citation>
    <scope>NUCLEOTIDE SEQUENCE</scope>
</reference>
<dbReference type="RefSeq" id="XP_009026904.1">
    <property type="nucleotide sequence ID" value="XM_009028656.1"/>
</dbReference>
<dbReference type="HOGENOM" id="CLU_404551_0_0_1"/>
<dbReference type="InterPro" id="IPR011009">
    <property type="entry name" value="Kinase-like_dom_sf"/>
</dbReference>
<keyword evidence="12" id="KW-1185">Reference proteome</keyword>
<dbReference type="SUPFAM" id="SSF56112">
    <property type="entry name" value="Protein kinase-like (PK-like)"/>
    <property type="match status" value="1"/>
</dbReference>
<organism evidence="11 12">
    <name type="scientific">Helobdella robusta</name>
    <name type="common">Californian leech</name>
    <dbReference type="NCBI Taxonomy" id="6412"/>
    <lineage>
        <taxon>Eukaryota</taxon>
        <taxon>Metazoa</taxon>
        <taxon>Spiralia</taxon>
        <taxon>Lophotrochozoa</taxon>
        <taxon>Annelida</taxon>
        <taxon>Clitellata</taxon>
        <taxon>Hirudinea</taxon>
        <taxon>Rhynchobdellida</taxon>
        <taxon>Glossiphoniidae</taxon>
        <taxon>Helobdella</taxon>
    </lineage>
</organism>
<keyword evidence="6" id="KW-0418">Kinase</keyword>
<dbReference type="Gene3D" id="1.20.1270.420">
    <property type="match status" value="1"/>
</dbReference>
<protein>
    <recommendedName>
        <fullName evidence="9">Protein kinase domain-containing protein</fullName>
    </recommendedName>
</protein>
<keyword evidence="5" id="KW-0547">Nucleotide-binding</keyword>
<feature type="region of interest" description="Disordered" evidence="8">
    <location>
        <begin position="658"/>
        <end position="680"/>
    </location>
</feature>
<dbReference type="EMBL" id="KB097552">
    <property type="protein sequence ID" value="ESN95010.1"/>
    <property type="molecule type" value="Genomic_DNA"/>
</dbReference>
<keyword evidence="2" id="KW-0963">Cytoplasm</keyword>
<dbReference type="PROSITE" id="PS50011">
    <property type="entry name" value="PROTEIN_KINASE_DOM"/>
    <property type="match status" value="1"/>
</dbReference>
<proteinExistence type="predicted"/>
<dbReference type="GO" id="GO:0005524">
    <property type="term" value="F:ATP binding"/>
    <property type="evidence" value="ECO:0007669"/>
    <property type="project" value="UniProtKB-KW"/>
</dbReference>
<feature type="compositionally biased region" description="Basic and acidic residues" evidence="8">
    <location>
        <begin position="547"/>
        <end position="559"/>
    </location>
</feature>
<dbReference type="CTD" id="20212745"/>
<dbReference type="Proteomes" id="UP000015101">
    <property type="component" value="Unassembled WGS sequence"/>
</dbReference>
<dbReference type="OrthoDB" id="10013850at2759"/>
<dbReference type="PANTHER" id="PTHR22969:SF15">
    <property type="entry name" value="FI05319P"/>
    <property type="match status" value="1"/>
</dbReference>
<evidence type="ECO:0000256" key="2">
    <source>
        <dbReference type="ARBA" id="ARBA00022490"/>
    </source>
</evidence>
<dbReference type="FunFam" id="3.30.200.20:FF:000106">
    <property type="entry name" value="serine/threonine-protein kinase TBK1 isoform X1"/>
    <property type="match status" value="1"/>
</dbReference>
<reference evidence="12" key="1">
    <citation type="submission" date="2012-12" db="EMBL/GenBank/DDBJ databases">
        <authorList>
            <person name="Hellsten U."/>
            <person name="Grimwood J."/>
            <person name="Chapman J.A."/>
            <person name="Shapiro H."/>
            <person name="Aerts A."/>
            <person name="Otillar R.P."/>
            <person name="Terry A.Y."/>
            <person name="Boore J.L."/>
            <person name="Simakov O."/>
            <person name="Marletaz F."/>
            <person name="Cho S.-J."/>
            <person name="Edsinger-Gonzales E."/>
            <person name="Havlak P."/>
            <person name="Kuo D.-H."/>
            <person name="Larsson T."/>
            <person name="Lv J."/>
            <person name="Arendt D."/>
            <person name="Savage R."/>
            <person name="Osoegawa K."/>
            <person name="de Jong P."/>
            <person name="Lindberg D.R."/>
            <person name="Seaver E.C."/>
            <person name="Weisblat D.A."/>
            <person name="Putnam N.H."/>
            <person name="Grigoriev I.V."/>
            <person name="Rokhsar D.S."/>
        </authorList>
    </citation>
    <scope>NUCLEOTIDE SEQUENCE</scope>
</reference>
<dbReference type="PANTHER" id="PTHR22969">
    <property type="entry name" value="IKB KINASE"/>
    <property type="match status" value="1"/>
</dbReference>
<feature type="compositionally biased region" description="Low complexity" evidence="8">
    <location>
        <begin position="569"/>
        <end position="587"/>
    </location>
</feature>
<reference evidence="11" key="3">
    <citation type="submission" date="2015-06" db="UniProtKB">
        <authorList>
            <consortium name="EnsemblMetazoa"/>
        </authorList>
    </citation>
    <scope>IDENTIFICATION</scope>
</reference>
<dbReference type="GO" id="GO:0002218">
    <property type="term" value="P:activation of innate immune response"/>
    <property type="evidence" value="ECO:0000318"/>
    <property type="project" value="GO_Central"/>
</dbReference>
<keyword evidence="7" id="KW-0067">ATP-binding</keyword>
<sequence>MSHSSSVCQSENFVWYDDELLGVGAVGEVYKGQCVKTGEQVAVKVMKRFDKNTTDHLINLQERELEVLRKLNHPNIVKLIAVENEINKPGKKVIVMELCSGGNLYDIITKPENVFGLHDEEFLKVLHGIGWPIYKLIDFGAARELHTEEEFQSIYGTDEYLDPGLYEKAFMDRGSTSTFTGSVDLWSIGATLYHVAAGQLPFQAYHGRRDKNTMYKIIANKESGDISGIQSKPNGPIVYDKHLPKNCLLSRGLRPPVEELLAHLLEADKEKTMSFEKFFVMAECIVKKKFRNLPEPPTRTMPPLPAKRSDAPLREFELLRAVWAGQQTIRHYLTRKFDNMATRKEHVTDMHQSYSDRLQTSSLLVSCMEALNNGTNHNQSIDSLNSGRVTYERQRNFINRLSSEIQELTCTSHNTEEMMKKCVDVWMVERPACKEEDCCSTRMDMMVRDVEEIESGCKRERVPERGLSGTMSKKSELNRRTISNHCLTAKTLIEQHCQKNTGELFKLFREFMCQSWQVMENLDKLEQGLESSSRQFKVLSQNFNTSDSRRKSFLKRPDSTNDISEAMDNPSSPSTPPNNNNHSSTSSAKLKKVHSKSNLEKSLMRKMLSITFNNSPDIKKDILPLAEENLSIIKELRNKMNLVARINSEKTYIEQDGVVGGSGNSPQPDCNDIGQRLDGL</sequence>